<dbReference type="Pfam" id="PF11253">
    <property type="entry name" value="DUF3052"/>
    <property type="match status" value="1"/>
</dbReference>
<dbReference type="EMBL" id="OBDY01000027">
    <property type="protein sequence ID" value="SNY64612.1"/>
    <property type="molecule type" value="Genomic_DNA"/>
</dbReference>
<name>A0A285JWB2_9ACTN</name>
<evidence type="ECO:0000313" key="1">
    <source>
        <dbReference type="EMBL" id="SNY64612.1"/>
    </source>
</evidence>
<sequence length="159" mass="17146">MVKAAGADMAGYSGTPLYRKLGIKPGHRVALLDAPAGFAATLEGLPEGVVILPGLALDAPTDVVVLFVIERHELQARLDEVRGGMAQDGGFWVAWPKRASKVPTDVTEDVIREVALPTGLVDNKVCAIDEVWSGLRLVIRRENRRTRTRPRPGTDGRAS</sequence>
<gene>
    <name evidence="1" type="ORF">SAMN05421748_1271</name>
</gene>
<evidence type="ECO:0008006" key="3">
    <source>
        <dbReference type="Google" id="ProtNLM"/>
    </source>
</evidence>
<keyword evidence="2" id="KW-1185">Reference proteome</keyword>
<evidence type="ECO:0000313" key="2">
    <source>
        <dbReference type="Proteomes" id="UP000219612"/>
    </source>
</evidence>
<proteinExistence type="predicted"/>
<dbReference type="AlphaFoldDB" id="A0A285JWB2"/>
<organism evidence="1 2">
    <name type="scientific">Paractinoplanes atraurantiacus</name>
    <dbReference type="NCBI Taxonomy" id="1036182"/>
    <lineage>
        <taxon>Bacteria</taxon>
        <taxon>Bacillati</taxon>
        <taxon>Actinomycetota</taxon>
        <taxon>Actinomycetes</taxon>
        <taxon>Micromonosporales</taxon>
        <taxon>Micromonosporaceae</taxon>
        <taxon>Paractinoplanes</taxon>
    </lineage>
</organism>
<dbReference type="Proteomes" id="UP000219612">
    <property type="component" value="Unassembled WGS sequence"/>
</dbReference>
<protein>
    <recommendedName>
        <fullName evidence="3">DUF3052 domain-containing protein</fullName>
    </recommendedName>
</protein>
<dbReference type="RefSeq" id="WP_245923666.1">
    <property type="nucleotide sequence ID" value="NZ_OBDY01000027.1"/>
</dbReference>
<dbReference type="InterPro" id="IPR021412">
    <property type="entry name" value="DUF3052"/>
</dbReference>
<reference evidence="2" key="1">
    <citation type="submission" date="2017-09" db="EMBL/GenBank/DDBJ databases">
        <authorList>
            <person name="Varghese N."/>
            <person name="Submissions S."/>
        </authorList>
    </citation>
    <scope>NUCLEOTIDE SEQUENCE [LARGE SCALE GENOMIC DNA]</scope>
    <source>
        <strain evidence="2">CGMCC 4.6857</strain>
    </source>
</reference>
<accession>A0A285JWB2</accession>